<dbReference type="PANTHER" id="PTHR11603">
    <property type="entry name" value="AAA FAMILY ATPASE"/>
    <property type="match status" value="1"/>
</dbReference>
<sequence length="621" mass="69509">MDYYSDDEDKLNRIVPDTSAIIENTVFDLLDGKKLDYPEIIIPEAVIAELEYQANKGRLSGKKGLKNLENLQNLADEGKISVSFSGKRPNNYEISLSKTGEIDAMIRDIAKSEMATLLTSDKILSQVAKASAISVIYSPIKANIDKKLKISYFFDDETMSVHLKENVVPMAKKGRPGNIKLVKITDEKLSYNDLEWFIDEILERVNIDFKTYLEIDMEGATVVQSRDLRISIARPPFSESLEITAVRPVADVSLDYYELKDELLNRLKNNANGILISGSPGAGKSTFAQALAEFYSKNLNKIVKTMESPRDLQLSDEITQYSPLEGSMENTSDVLLLVRPDFTIYDELRKSHDFHIFADMRLAGVGMIGVVHATKPIDAIGRIASRVELGIIPSVVDTNIYIEDGKIAAVYETKLTVKVPSGMKEADLARPVIEVRNFFSGELKNEIYTYGEQTIVMDLDLIESEDSNKPKKSSVELIAEKEILSEIKKAVPDSRVEIEIIDGYRVEVYIEEKFIPKFIGKSGKRIEKLEKKIGIGIGVNPIKEILDREEEIKVDISKKFITLYFTKNHVGHTYEIFGDKHYLFSATVGKNATVRIKQGIELGDAVLAIVESGGKITAKKP</sequence>
<dbReference type="SMART" id="SM00670">
    <property type="entry name" value="PINc"/>
    <property type="match status" value="1"/>
</dbReference>
<keyword evidence="2" id="KW-0694">RNA-binding</keyword>
<dbReference type="Pfam" id="PF01850">
    <property type="entry name" value="PIN"/>
    <property type="match status" value="1"/>
</dbReference>
<dbReference type="InterPro" id="IPR052041">
    <property type="entry name" value="Nucleic_acid_metab_PIN/TRAM"/>
</dbReference>
<dbReference type="PANTHER" id="PTHR11603:SF147">
    <property type="entry name" value="MEMBRANE PROTEIN"/>
    <property type="match status" value="1"/>
</dbReference>
<feature type="domain" description="PIN" evidence="5">
    <location>
        <begin position="12"/>
        <end position="126"/>
    </location>
</feature>
<dbReference type="SUPFAM" id="SSF52540">
    <property type="entry name" value="P-loop containing nucleoside triphosphate hydrolases"/>
    <property type="match status" value="1"/>
</dbReference>
<comment type="similarity">
    <text evidence="1">In the N-terminal section; belongs to the PINc/VapC protein family.</text>
</comment>
<dbReference type="InterPro" id="IPR003593">
    <property type="entry name" value="AAA+_ATPase"/>
</dbReference>
<reference evidence="6 7" key="1">
    <citation type="submission" date="2016-04" db="EMBL/GenBank/DDBJ databases">
        <title>Genome sequence of Methanobrevibacter curvatus DSM 11111.</title>
        <authorList>
            <person name="Poehlein A."/>
            <person name="Seedorf H."/>
            <person name="Daniel R."/>
        </authorList>
    </citation>
    <scope>NUCLEOTIDE SEQUENCE [LARGE SCALE GENOMIC DNA]</scope>
    <source>
        <strain evidence="6 7">DSM 11111</strain>
    </source>
</reference>
<name>A0A165YZJ8_9EURY</name>
<evidence type="ECO:0000313" key="6">
    <source>
        <dbReference type="EMBL" id="KZX10063.1"/>
    </source>
</evidence>
<dbReference type="SUPFAM" id="SSF88723">
    <property type="entry name" value="PIN domain-like"/>
    <property type="match status" value="1"/>
</dbReference>
<dbReference type="STRING" id="49547.MBCUR_19330"/>
<evidence type="ECO:0000259" key="3">
    <source>
        <dbReference type="SMART" id="SM00322"/>
    </source>
</evidence>
<organism evidence="6 7">
    <name type="scientific">Methanobrevibacter curvatus</name>
    <dbReference type="NCBI Taxonomy" id="49547"/>
    <lineage>
        <taxon>Archaea</taxon>
        <taxon>Methanobacteriati</taxon>
        <taxon>Methanobacteriota</taxon>
        <taxon>Methanomada group</taxon>
        <taxon>Methanobacteria</taxon>
        <taxon>Methanobacteriales</taxon>
        <taxon>Methanobacteriaceae</taxon>
        <taxon>Methanobrevibacter</taxon>
    </lineage>
</organism>
<dbReference type="InterPro" id="IPR027417">
    <property type="entry name" value="P-loop_NTPase"/>
</dbReference>
<dbReference type="Gene3D" id="3.40.50.1010">
    <property type="entry name" value="5'-nuclease"/>
    <property type="match status" value="1"/>
</dbReference>
<dbReference type="InterPro" id="IPR029060">
    <property type="entry name" value="PIN-like_dom_sf"/>
</dbReference>
<dbReference type="SMART" id="SM00382">
    <property type="entry name" value="AAA"/>
    <property type="match status" value="1"/>
</dbReference>
<evidence type="ECO:0000313" key="7">
    <source>
        <dbReference type="Proteomes" id="UP000077245"/>
    </source>
</evidence>
<dbReference type="InterPro" id="IPR002716">
    <property type="entry name" value="PIN_dom"/>
</dbReference>
<dbReference type="InterPro" id="IPR009019">
    <property type="entry name" value="KH_sf_prok-type"/>
</dbReference>
<dbReference type="PROSITE" id="PS50084">
    <property type="entry name" value="KH_TYPE_1"/>
    <property type="match status" value="1"/>
</dbReference>
<dbReference type="Proteomes" id="UP000077245">
    <property type="component" value="Unassembled WGS sequence"/>
</dbReference>
<dbReference type="CDD" id="cd09878">
    <property type="entry name" value="PIN_VapC_VirB11L-ATPase-like"/>
    <property type="match status" value="1"/>
</dbReference>
<dbReference type="PATRIC" id="fig|49547.3.peg.2043"/>
<proteinExistence type="inferred from homology"/>
<dbReference type="GO" id="GO:0003723">
    <property type="term" value="F:RNA binding"/>
    <property type="evidence" value="ECO:0007669"/>
    <property type="project" value="UniProtKB-UniRule"/>
</dbReference>
<gene>
    <name evidence="6" type="ORF">MBCUR_19330</name>
</gene>
<dbReference type="Gene3D" id="3.40.50.300">
    <property type="entry name" value="P-loop containing nucleotide triphosphate hydrolases"/>
    <property type="match status" value="1"/>
</dbReference>
<dbReference type="OrthoDB" id="7146at2157"/>
<dbReference type="SMART" id="SM00322">
    <property type="entry name" value="KH"/>
    <property type="match status" value="1"/>
</dbReference>
<accession>A0A165YZJ8</accession>
<feature type="domain" description="AAA+ ATPase" evidence="4">
    <location>
        <begin position="270"/>
        <end position="393"/>
    </location>
</feature>
<protein>
    <submittedName>
        <fullName evidence="6">Type II/IV secretion system protein</fullName>
    </submittedName>
</protein>
<dbReference type="InterPro" id="IPR001482">
    <property type="entry name" value="T2SS/T4SS_dom"/>
</dbReference>
<dbReference type="SUPFAM" id="SSF54814">
    <property type="entry name" value="Prokaryotic type KH domain (KH-domain type II)"/>
    <property type="match status" value="1"/>
</dbReference>
<dbReference type="RefSeq" id="WP_067092737.1">
    <property type="nucleotide sequence ID" value="NZ_LWMV01000226.1"/>
</dbReference>
<evidence type="ECO:0000256" key="1">
    <source>
        <dbReference type="ARBA" id="ARBA00046345"/>
    </source>
</evidence>
<dbReference type="Pfam" id="PF00437">
    <property type="entry name" value="T2SSE"/>
    <property type="match status" value="1"/>
</dbReference>
<dbReference type="InterPro" id="IPR004087">
    <property type="entry name" value="KH_dom"/>
</dbReference>
<dbReference type="EMBL" id="LWMV01000226">
    <property type="protein sequence ID" value="KZX10063.1"/>
    <property type="molecule type" value="Genomic_DNA"/>
</dbReference>
<evidence type="ECO:0000256" key="2">
    <source>
        <dbReference type="PROSITE-ProRule" id="PRU00117"/>
    </source>
</evidence>
<evidence type="ECO:0000259" key="4">
    <source>
        <dbReference type="SMART" id="SM00382"/>
    </source>
</evidence>
<evidence type="ECO:0000259" key="5">
    <source>
        <dbReference type="SMART" id="SM00670"/>
    </source>
</evidence>
<feature type="domain" description="K Homology" evidence="3">
    <location>
        <begin position="502"/>
        <end position="571"/>
    </location>
</feature>
<dbReference type="NCBIfam" id="NF010335">
    <property type="entry name" value="PRK13764.1"/>
    <property type="match status" value="1"/>
</dbReference>
<keyword evidence="7" id="KW-1185">Reference proteome</keyword>
<dbReference type="AlphaFoldDB" id="A0A165YZJ8"/>
<comment type="caution">
    <text evidence="6">The sequence shown here is derived from an EMBL/GenBank/DDBJ whole genome shotgun (WGS) entry which is preliminary data.</text>
</comment>